<feature type="transmembrane region" description="Helical" evidence="12">
    <location>
        <begin position="324"/>
        <end position="347"/>
    </location>
</feature>
<dbReference type="GO" id="GO:0016020">
    <property type="term" value="C:membrane"/>
    <property type="evidence" value="ECO:0007669"/>
    <property type="project" value="UniProtKB-SubCell"/>
</dbReference>
<dbReference type="CDD" id="cd00082">
    <property type="entry name" value="HisKA"/>
    <property type="match status" value="1"/>
</dbReference>
<feature type="transmembrane region" description="Helical" evidence="12">
    <location>
        <begin position="31"/>
        <end position="49"/>
    </location>
</feature>
<feature type="transmembrane region" description="Helical" evidence="12">
    <location>
        <begin position="74"/>
        <end position="96"/>
    </location>
</feature>
<keyword evidence="10" id="KW-0924">Ammonia transport</keyword>
<keyword evidence="5" id="KW-0813">Transport</keyword>
<dbReference type="Gene3D" id="1.10.3430.10">
    <property type="entry name" value="Ammonium transporter AmtB like domains"/>
    <property type="match status" value="1"/>
</dbReference>
<dbReference type="SMART" id="SM00387">
    <property type="entry name" value="HATPase_c"/>
    <property type="match status" value="1"/>
</dbReference>
<feature type="transmembrane region" description="Helical" evidence="12">
    <location>
        <begin position="207"/>
        <end position="226"/>
    </location>
</feature>
<evidence type="ECO:0000256" key="6">
    <source>
        <dbReference type="ARBA" id="ARBA00022553"/>
    </source>
</evidence>
<dbReference type="SUPFAM" id="SSF47384">
    <property type="entry name" value="Homodimeric domain of signal transducing histidine kinase"/>
    <property type="match status" value="1"/>
</dbReference>
<dbReference type="Gene3D" id="3.30.565.10">
    <property type="entry name" value="Histidine kinase-like ATPase, C-terminal domain"/>
    <property type="match status" value="1"/>
</dbReference>
<keyword evidence="7 12" id="KW-0812">Transmembrane</keyword>
<dbReference type="InterPro" id="IPR024041">
    <property type="entry name" value="NH4_transpt_AmtB-like_dom"/>
</dbReference>
<evidence type="ECO:0000256" key="1">
    <source>
        <dbReference type="ARBA" id="ARBA00000085"/>
    </source>
</evidence>
<dbReference type="InterPro" id="IPR005467">
    <property type="entry name" value="His_kinase_dom"/>
</dbReference>
<comment type="catalytic activity">
    <reaction evidence="1">
        <text>ATP + protein L-histidine = ADP + protein N-phospho-L-histidine.</text>
        <dbReference type="EC" id="2.7.13.3"/>
    </reaction>
</comment>
<proteinExistence type="inferred from homology"/>
<accession>A0A1Y6CMC3</accession>
<evidence type="ECO:0000259" key="13">
    <source>
        <dbReference type="PROSITE" id="PS50109"/>
    </source>
</evidence>
<dbReference type="SMART" id="SM00448">
    <property type="entry name" value="REC"/>
    <property type="match status" value="1"/>
</dbReference>
<dbReference type="PROSITE" id="PS50110">
    <property type="entry name" value="RESPONSE_REGULATORY"/>
    <property type="match status" value="1"/>
</dbReference>
<dbReference type="InterPro" id="IPR029020">
    <property type="entry name" value="Ammonium/urea_transptr"/>
</dbReference>
<dbReference type="GO" id="GO:0097272">
    <property type="term" value="P:ammonium homeostasis"/>
    <property type="evidence" value="ECO:0007669"/>
    <property type="project" value="TreeGrafter"/>
</dbReference>
<evidence type="ECO:0000256" key="12">
    <source>
        <dbReference type="SAM" id="Phobius"/>
    </source>
</evidence>
<reference evidence="16" key="1">
    <citation type="submission" date="2017-04" db="EMBL/GenBank/DDBJ databases">
        <authorList>
            <person name="Varghese N."/>
            <person name="Submissions S."/>
        </authorList>
    </citation>
    <scope>NUCLEOTIDE SEQUENCE [LARGE SCALE GENOMIC DNA]</scope>
    <source>
        <strain evidence="16">RKEM611</strain>
    </source>
</reference>
<keyword evidence="6 11" id="KW-0597">Phosphoprotein</keyword>
<organism evidence="15 16">
    <name type="scientific">Pseudobacteriovorax antillogorgiicola</name>
    <dbReference type="NCBI Taxonomy" id="1513793"/>
    <lineage>
        <taxon>Bacteria</taxon>
        <taxon>Pseudomonadati</taxon>
        <taxon>Bdellovibrionota</taxon>
        <taxon>Oligoflexia</taxon>
        <taxon>Oligoflexales</taxon>
        <taxon>Pseudobacteriovoracaceae</taxon>
        <taxon>Pseudobacteriovorax</taxon>
    </lineage>
</organism>
<dbReference type="PROSITE" id="PS50109">
    <property type="entry name" value="HIS_KIN"/>
    <property type="match status" value="1"/>
</dbReference>
<name>A0A1Y6CMC3_9BACT</name>
<dbReference type="SUPFAM" id="SSF55874">
    <property type="entry name" value="ATPase domain of HSP90 chaperone/DNA topoisomerase II/histidine kinase"/>
    <property type="match status" value="1"/>
</dbReference>
<gene>
    <name evidence="15" type="ORF">SAMN06296036_13154</name>
</gene>
<evidence type="ECO:0000256" key="10">
    <source>
        <dbReference type="ARBA" id="ARBA00023177"/>
    </source>
</evidence>
<evidence type="ECO:0000256" key="9">
    <source>
        <dbReference type="ARBA" id="ARBA00023136"/>
    </source>
</evidence>
<evidence type="ECO:0000256" key="7">
    <source>
        <dbReference type="ARBA" id="ARBA00022692"/>
    </source>
</evidence>
<feature type="transmembrane region" description="Helical" evidence="12">
    <location>
        <begin position="294"/>
        <end position="312"/>
    </location>
</feature>
<dbReference type="InterPro" id="IPR018047">
    <property type="entry name" value="Ammonium_transpt_CS"/>
</dbReference>
<feature type="domain" description="Response regulatory" evidence="14">
    <location>
        <begin position="671"/>
        <end position="780"/>
    </location>
</feature>
<feature type="transmembrane region" description="Helical" evidence="12">
    <location>
        <begin position="136"/>
        <end position="157"/>
    </location>
</feature>
<dbReference type="CDD" id="cd16922">
    <property type="entry name" value="HATPase_EvgS-ArcB-TorS-like"/>
    <property type="match status" value="1"/>
</dbReference>
<evidence type="ECO:0000256" key="3">
    <source>
        <dbReference type="ARBA" id="ARBA00005887"/>
    </source>
</evidence>
<dbReference type="InterPro" id="IPR003661">
    <property type="entry name" value="HisK_dim/P_dom"/>
</dbReference>
<keyword evidence="16" id="KW-1185">Reference proteome</keyword>
<dbReference type="EMBL" id="FWZT01000031">
    <property type="protein sequence ID" value="SMF77499.1"/>
    <property type="molecule type" value="Genomic_DNA"/>
</dbReference>
<feature type="transmembrane region" description="Helical" evidence="12">
    <location>
        <begin position="238"/>
        <end position="258"/>
    </location>
</feature>
<dbReference type="InterPro" id="IPR011006">
    <property type="entry name" value="CheY-like_superfamily"/>
</dbReference>
<keyword evidence="9 12" id="KW-0472">Membrane</keyword>
<evidence type="ECO:0000256" key="2">
    <source>
        <dbReference type="ARBA" id="ARBA00004141"/>
    </source>
</evidence>
<dbReference type="InterPro" id="IPR001789">
    <property type="entry name" value="Sig_transdc_resp-reg_receiver"/>
</dbReference>
<evidence type="ECO:0000256" key="11">
    <source>
        <dbReference type="PROSITE-ProRule" id="PRU00169"/>
    </source>
</evidence>
<evidence type="ECO:0000256" key="5">
    <source>
        <dbReference type="ARBA" id="ARBA00022448"/>
    </source>
</evidence>
<dbReference type="STRING" id="1513793.SAMN06296036_13154"/>
<evidence type="ECO:0000256" key="4">
    <source>
        <dbReference type="ARBA" id="ARBA00012438"/>
    </source>
</evidence>
<dbReference type="OrthoDB" id="9814202at2"/>
<evidence type="ECO:0000313" key="15">
    <source>
        <dbReference type="EMBL" id="SMF77499.1"/>
    </source>
</evidence>
<feature type="transmembrane region" description="Helical" evidence="12">
    <location>
        <begin position="103"/>
        <end position="124"/>
    </location>
</feature>
<dbReference type="Proteomes" id="UP000192907">
    <property type="component" value="Unassembled WGS sequence"/>
</dbReference>
<dbReference type="CDD" id="cd00156">
    <property type="entry name" value="REC"/>
    <property type="match status" value="1"/>
</dbReference>
<dbReference type="InterPro" id="IPR003594">
    <property type="entry name" value="HATPase_dom"/>
</dbReference>
<protein>
    <recommendedName>
        <fullName evidence="4">histidine kinase</fullName>
        <ecNumber evidence="4">2.7.13.3</ecNumber>
    </recommendedName>
</protein>
<dbReference type="PANTHER" id="PTHR11730:SF6">
    <property type="entry name" value="AMMONIUM TRANSPORTER"/>
    <property type="match status" value="1"/>
</dbReference>
<dbReference type="AlphaFoldDB" id="A0A1Y6CMC3"/>
<comment type="similarity">
    <text evidence="3">Belongs to the ammonia transporter channel (TC 1.A.11.2) family.</text>
</comment>
<dbReference type="Pfam" id="PF00909">
    <property type="entry name" value="Ammonium_transp"/>
    <property type="match status" value="1"/>
</dbReference>
<feature type="modified residue" description="4-aspartylphosphate" evidence="11">
    <location>
        <position position="720"/>
    </location>
</feature>
<dbReference type="SUPFAM" id="SSF52172">
    <property type="entry name" value="CheY-like"/>
    <property type="match status" value="1"/>
</dbReference>
<evidence type="ECO:0000256" key="8">
    <source>
        <dbReference type="ARBA" id="ARBA00022989"/>
    </source>
</evidence>
<dbReference type="InterPro" id="IPR004358">
    <property type="entry name" value="Sig_transdc_His_kin-like_C"/>
</dbReference>
<dbReference type="GO" id="GO:0008519">
    <property type="term" value="F:ammonium channel activity"/>
    <property type="evidence" value="ECO:0007669"/>
    <property type="project" value="InterPro"/>
</dbReference>
<feature type="domain" description="Histidine kinase" evidence="13">
    <location>
        <begin position="448"/>
        <end position="661"/>
    </location>
</feature>
<keyword evidence="8 12" id="KW-1133">Transmembrane helix</keyword>
<dbReference type="EC" id="2.7.13.3" evidence="4"/>
<comment type="subcellular location">
    <subcellularLocation>
        <location evidence="2">Membrane</location>
        <topology evidence="2">Multi-pass membrane protein</topology>
    </subcellularLocation>
</comment>
<dbReference type="InterPro" id="IPR036097">
    <property type="entry name" value="HisK_dim/P_sf"/>
</dbReference>
<dbReference type="Pfam" id="PF02518">
    <property type="entry name" value="HATPase_c"/>
    <property type="match status" value="1"/>
</dbReference>
<dbReference type="Pfam" id="PF00512">
    <property type="entry name" value="HisKA"/>
    <property type="match status" value="1"/>
</dbReference>
<sequence length="791" mass="86033">MLVFGMQIGFLAIESGLTRPKNSISVAAKNIIDGMLSFLLFWILGWGIMEGSDYGGLIGFSEFWGPANLDNETIAKFVFFALFCCTSTTIVSGAIAERVNIKSYLYITILVSGLIFPIIAHWVWHPQGLLSSLGFVDYAGSTVVHGTGGFIALVAAYMVGPRTGRFSADGKAWKGSQLPMSAAGCLLLCLGFLGFNGGSGLALNQDTWRVILITLLCISGGLLGGVIQSVARHGLVSFNALIVGPLSGAVASCAFCPWLDPTGAIALGGIAGVLAGETGLILEKRKIDDVVGAVPVHLVGGLVGSILGALFVDSELFSQSRWQTLGIQAIGSVVHGTAVVGVAWLTLKFIDRWQPLRVPIQEELEGLNYREHGKATRWGDLVQFINWQREHDLTLEARARVDEFSEEGQVAAQLNLLLDDINKREQALELAKNLAEQANRAKSKFLSTTSHELRTPLNAIIGYSEMLAEDLQNSSYHEDIDRIKQSGTYLLSLINDMLDISRLDSGRFKMQANWVILEDFAAEIESLTLPLTKKQMNSLSVEVKADAKQLYFDPVRLKQVLMNLLGNACKFTEKGTVKLLLEESRGSLRCQVEDSGRGLTPSEIKRIFKPFEQALRIDSLSGTGLGLTISQGIVKEMGGTIAVESKVGHGSCFSFKIDVKKELELADDRLMVLLVDDDPGTRLLVREYLNELGFQVDQAASVVEACAKLETGSYRMVITDYIFPDDNGGAIVQRVRDQGLLYPVLIITGFADKIVCGENVSILAKPFDLEQLCRALTNLNVEVNEKASRSA</sequence>
<dbReference type="PANTHER" id="PTHR11730">
    <property type="entry name" value="AMMONIUM TRANSPORTER"/>
    <property type="match status" value="1"/>
</dbReference>
<feature type="transmembrane region" description="Helical" evidence="12">
    <location>
        <begin position="178"/>
        <end position="195"/>
    </location>
</feature>
<dbReference type="SUPFAM" id="SSF111352">
    <property type="entry name" value="Ammonium transporter"/>
    <property type="match status" value="1"/>
</dbReference>
<evidence type="ECO:0000313" key="16">
    <source>
        <dbReference type="Proteomes" id="UP000192907"/>
    </source>
</evidence>
<dbReference type="Gene3D" id="3.40.50.2300">
    <property type="match status" value="1"/>
</dbReference>
<dbReference type="Pfam" id="PF00072">
    <property type="entry name" value="Response_reg"/>
    <property type="match status" value="1"/>
</dbReference>
<dbReference type="InterPro" id="IPR036890">
    <property type="entry name" value="HATPase_C_sf"/>
</dbReference>
<dbReference type="GO" id="GO:0000155">
    <property type="term" value="F:phosphorelay sensor kinase activity"/>
    <property type="evidence" value="ECO:0007669"/>
    <property type="project" value="InterPro"/>
</dbReference>
<dbReference type="PRINTS" id="PR00344">
    <property type="entry name" value="BCTRLSENSOR"/>
</dbReference>
<dbReference type="Gene3D" id="1.10.287.130">
    <property type="match status" value="1"/>
</dbReference>
<dbReference type="PROSITE" id="PS01219">
    <property type="entry name" value="AMMONIUM_TRANSP"/>
    <property type="match status" value="1"/>
</dbReference>
<evidence type="ECO:0000259" key="14">
    <source>
        <dbReference type="PROSITE" id="PS50110"/>
    </source>
</evidence>
<dbReference type="SMART" id="SM00388">
    <property type="entry name" value="HisKA"/>
    <property type="match status" value="1"/>
</dbReference>